<sequence length="353" mass="40045">MQIHKFYLLLLFLPLLLPAVSMAQTPDTLYVFRFVSHKDMFYIPWKGNGTQLDHLLSLVENHKAAILSGEAPLLVDGYCASEPTVAENLKLAKIRSNRVKSELILSKGINENCFITRNHAETYGDLRHVVIVRLRLPKDEAAANVKEDSVIPVIKEKEMEDISENSEQGICPETTSVGVSSEKPLASSETHPSYRLALRANLLRWATLTPDLGVEWRVNRHLGVLVNGSWTSWSWDDKNRRYALWKVSPEIRYYLGGKSRGFLGAMYHTGEFHYKLGNTGRQGDYQGGGFTGGYQLDLNSNLSLDFHAGVGYTYADYDEYTLINKVRVRKDCKTKNYWGINQLGITLIWKLLK</sequence>
<proteinExistence type="predicted"/>
<dbReference type="Proteomes" id="UP000600600">
    <property type="component" value="Unassembled WGS sequence"/>
</dbReference>
<dbReference type="SUPFAM" id="SSF103088">
    <property type="entry name" value="OmpA-like"/>
    <property type="match status" value="1"/>
</dbReference>
<dbReference type="EMBL" id="JACOOE010000009">
    <property type="protein sequence ID" value="MBC5606468.1"/>
    <property type="molecule type" value="Genomic_DNA"/>
</dbReference>
<keyword evidence="4" id="KW-1185">Reference proteome</keyword>
<dbReference type="InterPro" id="IPR021958">
    <property type="entry name" value="DUF3575"/>
</dbReference>
<feature type="signal peptide" evidence="2">
    <location>
        <begin position="1"/>
        <end position="23"/>
    </location>
</feature>
<feature type="region of interest" description="Disordered" evidence="1">
    <location>
        <begin position="164"/>
        <end position="186"/>
    </location>
</feature>
<evidence type="ECO:0000256" key="2">
    <source>
        <dbReference type="SAM" id="SignalP"/>
    </source>
</evidence>
<dbReference type="Pfam" id="PF12099">
    <property type="entry name" value="DUF3575"/>
    <property type="match status" value="1"/>
</dbReference>
<evidence type="ECO:0000313" key="3">
    <source>
        <dbReference type="EMBL" id="MBC5606468.1"/>
    </source>
</evidence>
<feature type="compositionally biased region" description="Polar residues" evidence="1">
    <location>
        <begin position="165"/>
        <end position="179"/>
    </location>
</feature>
<evidence type="ECO:0000313" key="4">
    <source>
        <dbReference type="Proteomes" id="UP000600600"/>
    </source>
</evidence>
<protein>
    <submittedName>
        <fullName evidence="3">DUF3575 domain-containing protein</fullName>
    </submittedName>
</protein>
<keyword evidence="2" id="KW-0732">Signal</keyword>
<feature type="chain" id="PRO_5045321033" evidence="2">
    <location>
        <begin position="24"/>
        <end position="353"/>
    </location>
</feature>
<organism evidence="3 4">
    <name type="scientific">Bacteroides difficilis</name>
    <dbReference type="NCBI Taxonomy" id="2763021"/>
    <lineage>
        <taxon>Bacteria</taxon>
        <taxon>Pseudomonadati</taxon>
        <taxon>Bacteroidota</taxon>
        <taxon>Bacteroidia</taxon>
        <taxon>Bacteroidales</taxon>
        <taxon>Bacteroidaceae</taxon>
        <taxon>Bacteroides</taxon>
    </lineage>
</organism>
<gene>
    <name evidence="3" type="ORF">H8S67_17590</name>
</gene>
<accession>A0ABR7CFD9</accession>
<comment type="caution">
    <text evidence="3">The sequence shown here is derived from an EMBL/GenBank/DDBJ whole genome shotgun (WGS) entry which is preliminary data.</text>
</comment>
<dbReference type="RefSeq" id="WP_186968191.1">
    <property type="nucleotide sequence ID" value="NZ_JACOOE010000009.1"/>
</dbReference>
<reference evidence="3 4" key="1">
    <citation type="submission" date="2020-08" db="EMBL/GenBank/DDBJ databases">
        <title>Genome public.</title>
        <authorList>
            <person name="Liu C."/>
            <person name="Sun Q."/>
        </authorList>
    </citation>
    <scope>NUCLEOTIDE SEQUENCE [LARGE SCALE GENOMIC DNA]</scope>
    <source>
        <strain evidence="3 4">M27</strain>
    </source>
</reference>
<evidence type="ECO:0000256" key="1">
    <source>
        <dbReference type="SAM" id="MobiDB-lite"/>
    </source>
</evidence>
<dbReference type="InterPro" id="IPR036737">
    <property type="entry name" value="OmpA-like_sf"/>
</dbReference>
<name>A0ABR7CFD9_9BACE</name>